<dbReference type="Pfam" id="PF16344">
    <property type="entry name" value="FecR_C"/>
    <property type="match status" value="1"/>
</dbReference>
<dbReference type="Gene3D" id="3.55.50.30">
    <property type="match status" value="1"/>
</dbReference>
<keyword evidence="7" id="KW-1185">Reference proteome</keyword>
<dbReference type="Proteomes" id="UP000532273">
    <property type="component" value="Unassembled WGS sequence"/>
</dbReference>
<organism evidence="5 6">
    <name type="scientific">Pedobacter zeae</name>
    <dbReference type="NCBI Taxonomy" id="1737356"/>
    <lineage>
        <taxon>Bacteria</taxon>
        <taxon>Pseudomonadati</taxon>
        <taxon>Bacteroidota</taxon>
        <taxon>Sphingobacteriia</taxon>
        <taxon>Sphingobacteriales</taxon>
        <taxon>Sphingobacteriaceae</taxon>
        <taxon>Pedobacter</taxon>
    </lineage>
</organism>
<dbReference type="GO" id="GO:0016989">
    <property type="term" value="F:sigma factor antagonist activity"/>
    <property type="evidence" value="ECO:0007669"/>
    <property type="project" value="TreeGrafter"/>
</dbReference>
<evidence type="ECO:0000313" key="6">
    <source>
        <dbReference type="Proteomes" id="UP000532273"/>
    </source>
</evidence>
<evidence type="ECO:0000313" key="7">
    <source>
        <dbReference type="Proteomes" id="UP000642938"/>
    </source>
</evidence>
<dbReference type="EMBL" id="BMHZ01000004">
    <property type="protein sequence ID" value="GGH15407.1"/>
    <property type="molecule type" value="Genomic_DNA"/>
</dbReference>
<keyword evidence="1" id="KW-0472">Membrane</keyword>
<accession>A0A7W6KDW1</accession>
<gene>
    <name evidence="4" type="ORF">GCM10007422_37420</name>
    <name evidence="5" type="ORF">GGQ60_004021</name>
</gene>
<dbReference type="Gene3D" id="2.60.120.1440">
    <property type="match status" value="1"/>
</dbReference>
<protein>
    <submittedName>
        <fullName evidence="5">Ferric-dicitrate binding protein FerR (Iron transport regulator)</fullName>
    </submittedName>
    <submittedName>
        <fullName evidence="4">Iron dicitrate transporter FecR</fullName>
    </submittedName>
</protein>
<feature type="domain" description="FecR protein" evidence="2">
    <location>
        <begin position="184"/>
        <end position="280"/>
    </location>
</feature>
<sequence>MTENQRLNFLFNRQLQRLNSTEEKEEFLLLMADPCHKEQVKSLLKRYWDEFDENEFSPAVLLFGDGEEILSKIQSENIYPLPQSQRRPKYWIGIAAALAILIFGASLFYLKQNAGSAEFTDANSHIVPGSTGATLKLANGKTIKLSDAVNGELANEAGVSITKTKNGLLIYEIKGTTLPDQINTLSTNNGETYQVRLPDGSLVWLNAASSLSYSTALVHSGKRSVSLVGEAYFEIAKDKKHPFIVKTGSQEVEVLGTHFNVNAYGDESTAKTTLLEGSVKIKNKTNQKIIVPGEQATVNGADISVDKVNTEYAIAWKNGVFRFTDKTLEAGMLEVARWYNVQVIYKRPELKNELLGGRISKYANINQVLKKMELAKAFKFTVKGREIVVE</sequence>
<evidence type="ECO:0000259" key="3">
    <source>
        <dbReference type="Pfam" id="PF16344"/>
    </source>
</evidence>
<evidence type="ECO:0000259" key="2">
    <source>
        <dbReference type="Pfam" id="PF04773"/>
    </source>
</evidence>
<dbReference type="EMBL" id="JACIEF010000004">
    <property type="protein sequence ID" value="MBB4109993.1"/>
    <property type="molecule type" value="Genomic_DNA"/>
</dbReference>
<keyword evidence="1" id="KW-1133">Transmembrane helix</keyword>
<keyword evidence="1" id="KW-0812">Transmembrane</keyword>
<comment type="caution">
    <text evidence="5">The sequence shown here is derived from an EMBL/GenBank/DDBJ whole genome shotgun (WGS) entry which is preliminary data.</text>
</comment>
<feature type="transmembrane region" description="Helical" evidence="1">
    <location>
        <begin position="90"/>
        <end position="110"/>
    </location>
</feature>
<dbReference type="PANTHER" id="PTHR30273:SF2">
    <property type="entry name" value="PROTEIN FECR"/>
    <property type="match status" value="1"/>
</dbReference>
<evidence type="ECO:0000313" key="4">
    <source>
        <dbReference type="EMBL" id="GGH15407.1"/>
    </source>
</evidence>
<reference evidence="4" key="4">
    <citation type="submission" date="2024-05" db="EMBL/GenBank/DDBJ databases">
        <authorList>
            <person name="Sun Q."/>
            <person name="Zhou Y."/>
        </authorList>
    </citation>
    <scope>NUCLEOTIDE SEQUENCE</scope>
    <source>
        <strain evidence="4">CGMCC 1.15287</strain>
    </source>
</reference>
<reference evidence="7" key="2">
    <citation type="journal article" date="2019" name="Int. J. Syst. Evol. Microbiol.">
        <title>The Global Catalogue of Microorganisms (GCM) 10K type strain sequencing project: providing services to taxonomists for standard genome sequencing and annotation.</title>
        <authorList>
            <consortium name="The Broad Institute Genomics Platform"/>
            <consortium name="The Broad Institute Genome Sequencing Center for Infectious Disease"/>
            <person name="Wu L."/>
            <person name="Ma J."/>
        </authorList>
    </citation>
    <scope>NUCLEOTIDE SEQUENCE [LARGE SCALE GENOMIC DNA]</scope>
    <source>
        <strain evidence="7">CGMCC 1.15287</strain>
    </source>
</reference>
<dbReference type="AlphaFoldDB" id="A0A7W6KDW1"/>
<proteinExistence type="predicted"/>
<name>A0A7W6KDW1_9SPHI</name>
<dbReference type="Pfam" id="PF04773">
    <property type="entry name" value="FecR"/>
    <property type="match status" value="1"/>
</dbReference>
<dbReference type="InterPro" id="IPR012373">
    <property type="entry name" value="Ferrdict_sens_TM"/>
</dbReference>
<evidence type="ECO:0000256" key="1">
    <source>
        <dbReference type="SAM" id="Phobius"/>
    </source>
</evidence>
<feature type="domain" description="Protein FecR C-terminal" evidence="3">
    <location>
        <begin position="321"/>
        <end position="389"/>
    </location>
</feature>
<reference evidence="5 6" key="3">
    <citation type="submission" date="2020-08" db="EMBL/GenBank/DDBJ databases">
        <title>Genomic Encyclopedia of Type Strains, Phase IV (KMG-IV): sequencing the most valuable type-strain genomes for metagenomic binning, comparative biology and taxonomic classification.</title>
        <authorList>
            <person name="Goeker M."/>
        </authorList>
    </citation>
    <scope>NUCLEOTIDE SEQUENCE [LARGE SCALE GENOMIC DNA]</scope>
    <source>
        <strain evidence="5 6">DSM 100774</strain>
    </source>
</reference>
<reference evidence="4" key="1">
    <citation type="journal article" date="2014" name="Int. J. Syst. Evol. Microbiol.">
        <title>Complete genome of a new Firmicutes species belonging to the dominant human colonic microbiota ('Ruminococcus bicirculans') reveals two chromosomes and a selective capacity to utilize plant glucans.</title>
        <authorList>
            <consortium name="NISC Comparative Sequencing Program"/>
            <person name="Wegmann U."/>
            <person name="Louis P."/>
            <person name="Goesmann A."/>
            <person name="Henrissat B."/>
            <person name="Duncan S.H."/>
            <person name="Flint H.J."/>
        </authorList>
    </citation>
    <scope>NUCLEOTIDE SEQUENCE</scope>
    <source>
        <strain evidence="4">CGMCC 1.15287</strain>
    </source>
</reference>
<dbReference type="InterPro" id="IPR032508">
    <property type="entry name" value="FecR_C"/>
</dbReference>
<evidence type="ECO:0000313" key="5">
    <source>
        <dbReference type="EMBL" id="MBB4109993.1"/>
    </source>
</evidence>
<dbReference type="RefSeq" id="WP_183767489.1">
    <property type="nucleotide sequence ID" value="NZ_BMHZ01000004.1"/>
</dbReference>
<dbReference type="Proteomes" id="UP000642938">
    <property type="component" value="Unassembled WGS sequence"/>
</dbReference>
<dbReference type="PANTHER" id="PTHR30273">
    <property type="entry name" value="PERIPLASMIC SIGNAL SENSOR AND SIGMA FACTOR ACTIVATOR FECR-RELATED"/>
    <property type="match status" value="1"/>
</dbReference>
<dbReference type="InterPro" id="IPR006860">
    <property type="entry name" value="FecR"/>
</dbReference>